<organism evidence="2 3">
    <name type="scientific">Sporormia fimetaria CBS 119925</name>
    <dbReference type="NCBI Taxonomy" id="1340428"/>
    <lineage>
        <taxon>Eukaryota</taxon>
        <taxon>Fungi</taxon>
        <taxon>Dikarya</taxon>
        <taxon>Ascomycota</taxon>
        <taxon>Pezizomycotina</taxon>
        <taxon>Dothideomycetes</taxon>
        <taxon>Pleosporomycetidae</taxon>
        <taxon>Pleosporales</taxon>
        <taxon>Sporormiaceae</taxon>
        <taxon>Sporormia</taxon>
    </lineage>
</organism>
<dbReference type="AlphaFoldDB" id="A0A6A6VI13"/>
<proteinExistence type="predicted"/>
<evidence type="ECO:0000313" key="2">
    <source>
        <dbReference type="EMBL" id="KAF2749439.1"/>
    </source>
</evidence>
<feature type="region of interest" description="Disordered" evidence="1">
    <location>
        <begin position="134"/>
        <end position="157"/>
    </location>
</feature>
<dbReference type="Proteomes" id="UP000799440">
    <property type="component" value="Unassembled WGS sequence"/>
</dbReference>
<protein>
    <submittedName>
        <fullName evidence="2">Uncharacterized protein</fullName>
    </submittedName>
</protein>
<accession>A0A6A6VI13</accession>
<name>A0A6A6VI13_9PLEO</name>
<sequence length="157" mass="17950">MISRRPGARGTRKTKAPAGVDARITSTTAIQSAHYGPYIWLNVGGKHQNAAWVGGESGKNVYRWLWYKARRRFLFLITHSYSGKDLRSFSLFRFSFLSTFSFDRFRIHTVEFFSFRVRLLLSKSWLLAIGTHQKTTTSSPNENTIDPISPTSILDSQ</sequence>
<gene>
    <name evidence="2" type="ORF">M011DRAFT_308077</name>
</gene>
<dbReference type="EMBL" id="MU006566">
    <property type="protein sequence ID" value="KAF2749439.1"/>
    <property type="molecule type" value="Genomic_DNA"/>
</dbReference>
<keyword evidence="3" id="KW-1185">Reference proteome</keyword>
<reference evidence="2" key="1">
    <citation type="journal article" date="2020" name="Stud. Mycol.">
        <title>101 Dothideomycetes genomes: a test case for predicting lifestyles and emergence of pathogens.</title>
        <authorList>
            <person name="Haridas S."/>
            <person name="Albert R."/>
            <person name="Binder M."/>
            <person name="Bloem J."/>
            <person name="Labutti K."/>
            <person name="Salamov A."/>
            <person name="Andreopoulos B."/>
            <person name="Baker S."/>
            <person name="Barry K."/>
            <person name="Bills G."/>
            <person name="Bluhm B."/>
            <person name="Cannon C."/>
            <person name="Castanera R."/>
            <person name="Culley D."/>
            <person name="Daum C."/>
            <person name="Ezra D."/>
            <person name="Gonzalez J."/>
            <person name="Henrissat B."/>
            <person name="Kuo A."/>
            <person name="Liang C."/>
            <person name="Lipzen A."/>
            <person name="Lutzoni F."/>
            <person name="Magnuson J."/>
            <person name="Mondo S."/>
            <person name="Nolan M."/>
            <person name="Ohm R."/>
            <person name="Pangilinan J."/>
            <person name="Park H.-J."/>
            <person name="Ramirez L."/>
            <person name="Alfaro M."/>
            <person name="Sun H."/>
            <person name="Tritt A."/>
            <person name="Yoshinaga Y."/>
            <person name="Zwiers L.-H."/>
            <person name="Turgeon B."/>
            <person name="Goodwin S."/>
            <person name="Spatafora J."/>
            <person name="Crous P."/>
            <person name="Grigoriev I."/>
        </authorList>
    </citation>
    <scope>NUCLEOTIDE SEQUENCE</scope>
    <source>
        <strain evidence="2">CBS 119925</strain>
    </source>
</reference>
<evidence type="ECO:0000256" key="1">
    <source>
        <dbReference type="SAM" id="MobiDB-lite"/>
    </source>
</evidence>
<evidence type="ECO:0000313" key="3">
    <source>
        <dbReference type="Proteomes" id="UP000799440"/>
    </source>
</evidence>